<reference evidence="4" key="2">
    <citation type="submission" date="2025-09" db="UniProtKB">
        <authorList>
            <consortium name="Ensembl"/>
        </authorList>
    </citation>
    <scope>IDENTIFICATION</scope>
</reference>
<dbReference type="GO" id="GO:0005615">
    <property type="term" value="C:extracellular space"/>
    <property type="evidence" value="ECO:0007669"/>
    <property type="project" value="TreeGrafter"/>
</dbReference>
<evidence type="ECO:0000256" key="3">
    <source>
        <dbReference type="PIRSR" id="PIRSR601820-3"/>
    </source>
</evidence>
<evidence type="ECO:0000256" key="2">
    <source>
        <dbReference type="ARBA" id="ARBA00022525"/>
    </source>
</evidence>
<keyword evidence="3" id="KW-1015">Disulfide bond</keyword>
<dbReference type="InterPro" id="IPR001820">
    <property type="entry name" value="TIMP"/>
</dbReference>
<accession>A0A8C4R5S8</accession>
<dbReference type="GO" id="GO:0002020">
    <property type="term" value="F:protease binding"/>
    <property type="evidence" value="ECO:0007669"/>
    <property type="project" value="TreeGrafter"/>
</dbReference>
<dbReference type="Proteomes" id="UP000694388">
    <property type="component" value="Unplaced"/>
</dbReference>
<dbReference type="Ensembl" id="ENSEBUT00000026318.1">
    <property type="protein sequence ID" value="ENSEBUP00000025742.1"/>
    <property type="gene ID" value="ENSEBUG00000015858.1"/>
</dbReference>
<name>A0A8C4R5S8_EPTBU</name>
<dbReference type="SUPFAM" id="SSF50242">
    <property type="entry name" value="TIMP-like"/>
    <property type="match status" value="1"/>
</dbReference>
<sequence length="156" mass="18152">MKALKVVRNRCAKEGLYMMKDAKSANGFGGQLGDVAFTGKIMADTETQKVQEGRLFVNSCDWVQTWQSLSPTQRRSLKFRYRKGCTCQIRRCWAWPCGAPRESECWWTDWLWQGKVRGHQARHYACLRRAGKSCSWYRNHLDHGLGKTNDQTQQFP</sequence>
<dbReference type="GeneTree" id="ENSGT00940000159798"/>
<dbReference type="InterPro" id="IPR027465">
    <property type="entry name" value="TIMP_C"/>
</dbReference>
<feature type="disulfide bond" evidence="3">
    <location>
        <begin position="105"/>
        <end position="126"/>
    </location>
</feature>
<dbReference type="InterPro" id="IPR008993">
    <property type="entry name" value="TIMP-like_OB-fold"/>
</dbReference>
<proteinExistence type="predicted"/>
<feature type="disulfide bond" evidence="3">
    <location>
        <begin position="87"/>
        <end position="134"/>
    </location>
</feature>
<dbReference type="AlphaFoldDB" id="A0A8C4R5S8"/>
<keyword evidence="5" id="KW-1185">Reference proteome</keyword>
<dbReference type="PANTHER" id="PTHR11844">
    <property type="entry name" value="METALLOPROTEASE INHIBITOR"/>
    <property type="match status" value="1"/>
</dbReference>
<comment type="subcellular location">
    <subcellularLocation>
        <location evidence="1">Secreted</location>
    </subcellularLocation>
</comment>
<dbReference type="Gene3D" id="3.90.370.10">
    <property type="entry name" value="Tissue inhibitor of metalloproteinase-1. Chain B, domain 1"/>
    <property type="match status" value="1"/>
</dbReference>
<dbReference type="GO" id="GO:0051045">
    <property type="term" value="P:negative regulation of membrane protein ectodomain proteolysis"/>
    <property type="evidence" value="ECO:0007669"/>
    <property type="project" value="TreeGrafter"/>
</dbReference>
<evidence type="ECO:0000256" key="1">
    <source>
        <dbReference type="ARBA" id="ARBA00004613"/>
    </source>
</evidence>
<dbReference type="GO" id="GO:0031012">
    <property type="term" value="C:extracellular matrix"/>
    <property type="evidence" value="ECO:0007669"/>
    <property type="project" value="TreeGrafter"/>
</dbReference>
<evidence type="ECO:0000313" key="4">
    <source>
        <dbReference type="Ensembl" id="ENSEBUP00000025742.1"/>
    </source>
</evidence>
<dbReference type="Pfam" id="PF00965">
    <property type="entry name" value="TIMP"/>
    <property type="match status" value="1"/>
</dbReference>
<dbReference type="GO" id="GO:0008191">
    <property type="term" value="F:metalloendopeptidase inhibitor activity"/>
    <property type="evidence" value="ECO:0007669"/>
    <property type="project" value="InterPro"/>
</dbReference>
<feature type="disulfide bond" evidence="3">
    <location>
        <begin position="92"/>
        <end position="97"/>
    </location>
</feature>
<keyword evidence="2" id="KW-0964">Secreted</keyword>
<dbReference type="PANTHER" id="PTHR11844:SF25">
    <property type="entry name" value="NTR DOMAIN-CONTAINING PROTEIN"/>
    <property type="match status" value="1"/>
</dbReference>
<protein>
    <submittedName>
        <fullName evidence="4">Uncharacterized protein</fullName>
    </submittedName>
</protein>
<organism evidence="4 5">
    <name type="scientific">Eptatretus burgeri</name>
    <name type="common">Inshore hagfish</name>
    <dbReference type="NCBI Taxonomy" id="7764"/>
    <lineage>
        <taxon>Eukaryota</taxon>
        <taxon>Metazoa</taxon>
        <taxon>Chordata</taxon>
        <taxon>Craniata</taxon>
        <taxon>Vertebrata</taxon>
        <taxon>Cyclostomata</taxon>
        <taxon>Myxini</taxon>
        <taxon>Myxiniformes</taxon>
        <taxon>Myxinidae</taxon>
        <taxon>Eptatretinae</taxon>
        <taxon>Eptatretus</taxon>
    </lineage>
</organism>
<reference evidence="4" key="1">
    <citation type="submission" date="2025-08" db="UniProtKB">
        <authorList>
            <consortium name="Ensembl"/>
        </authorList>
    </citation>
    <scope>IDENTIFICATION</scope>
</reference>
<evidence type="ECO:0000313" key="5">
    <source>
        <dbReference type="Proteomes" id="UP000694388"/>
    </source>
</evidence>
<dbReference type="SMART" id="SM00206">
    <property type="entry name" value="NTR"/>
    <property type="match status" value="1"/>
</dbReference>